<dbReference type="PIRSF" id="PIRSF000535">
    <property type="entry name" value="1PFK/6PFK/LacC"/>
    <property type="match status" value="1"/>
</dbReference>
<evidence type="ECO:0000259" key="12">
    <source>
        <dbReference type="Pfam" id="PF00294"/>
    </source>
</evidence>
<sequence>MDVSKVQSVIQGATMPSIYTVTLNPALDKTVRVPNFAVDQVNRITWLRQDAGGKGINVSKVIAKLGGESTAIAVLAGQTGQWIANALVENNIKVQAITVPGETRTNLKVVDTEGGTNTDINEPGPEVTDSVLDQALVDVVSMTSAGDIVVLSGSLPRGASTNTYGRWTRALRDAGLKVYLDADGTALSAGLEQKPSFIKPNDHELSAMLNRELVDVNAIATAASEIVAGGIDTVCVSMGGNGAVYATTNEVWYAGPVKVKVGSTVGAGDSVVAAFAFADAQGLSTEDALRLAMATGAANVMESGTQAAERSVVDSLIKKVQLTRLH</sequence>
<keyword evidence="4 10" id="KW-0808">Transferase</keyword>
<evidence type="ECO:0000256" key="3">
    <source>
        <dbReference type="ARBA" id="ARBA00013596"/>
    </source>
</evidence>
<evidence type="ECO:0000313" key="13">
    <source>
        <dbReference type="EMBL" id="KRO02855.1"/>
    </source>
</evidence>
<evidence type="ECO:0000256" key="10">
    <source>
        <dbReference type="PIRNR" id="PIRNR000535"/>
    </source>
</evidence>
<dbReference type="Pfam" id="PF00294">
    <property type="entry name" value="PfkB"/>
    <property type="match status" value="1"/>
</dbReference>
<evidence type="ECO:0000256" key="9">
    <source>
        <dbReference type="ARBA" id="ARBA00047745"/>
    </source>
</evidence>
<dbReference type="NCBIfam" id="TIGR03828">
    <property type="entry name" value="pfkB"/>
    <property type="match status" value="1"/>
</dbReference>
<evidence type="ECO:0000256" key="5">
    <source>
        <dbReference type="ARBA" id="ARBA00022741"/>
    </source>
</evidence>
<dbReference type="SUPFAM" id="SSF53613">
    <property type="entry name" value="Ribokinase-like"/>
    <property type="match status" value="1"/>
</dbReference>
<gene>
    <name evidence="13" type="ORF">IV60_GL000020</name>
</gene>
<dbReference type="PROSITE" id="PS00584">
    <property type="entry name" value="PFKB_KINASES_2"/>
    <property type="match status" value="1"/>
</dbReference>
<comment type="caution">
    <text evidence="13">The sequence shown here is derived from an EMBL/GenBank/DDBJ whole genome shotgun (WGS) entry which is preliminary data.</text>
</comment>
<organism evidence="13 14">
    <name type="scientific">Lancefieldella rimae</name>
    <dbReference type="NCBI Taxonomy" id="1383"/>
    <lineage>
        <taxon>Bacteria</taxon>
        <taxon>Bacillati</taxon>
        <taxon>Actinomycetota</taxon>
        <taxon>Coriobacteriia</taxon>
        <taxon>Coriobacteriales</taxon>
        <taxon>Atopobiaceae</taxon>
        <taxon>Lancefieldella</taxon>
    </lineage>
</organism>
<dbReference type="PANTHER" id="PTHR46566:SF2">
    <property type="entry name" value="ATP-DEPENDENT 6-PHOSPHOFRUCTOKINASE ISOZYME 2"/>
    <property type="match status" value="1"/>
</dbReference>
<evidence type="ECO:0000256" key="7">
    <source>
        <dbReference type="ARBA" id="ARBA00022840"/>
    </source>
</evidence>
<dbReference type="InterPro" id="IPR002173">
    <property type="entry name" value="Carboh/pur_kinase_PfkB_CS"/>
</dbReference>
<evidence type="ECO:0000256" key="6">
    <source>
        <dbReference type="ARBA" id="ARBA00022777"/>
    </source>
</evidence>
<evidence type="ECO:0000256" key="11">
    <source>
        <dbReference type="RuleBase" id="RU369061"/>
    </source>
</evidence>
<feature type="domain" description="Carbohydrate kinase PfkB" evidence="12">
    <location>
        <begin position="24"/>
        <end position="308"/>
    </location>
</feature>
<evidence type="ECO:0000256" key="1">
    <source>
        <dbReference type="ARBA" id="ARBA00010688"/>
    </source>
</evidence>
<dbReference type="EMBL" id="JQCP01000001">
    <property type="protein sequence ID" value="KRO02855.1"/>
    <property type="molecule type" value="Genomic_DNA"/>
</dbReference>
<dbReference type="InterPro" id="IPR011611">
    <property type="entry name" value="PfkB_dom"/>
</dbReference>
<comment type="function">
    <text evidence="11">Catalyzes the ATP-dependent phosphorylation of fructose-l-phosphate to fructose-l,6-bisphosphate.</text>
</comment>
<protein>
    <recommendedName>
        <fullName evidence="3 11">1-phosphofructokinase</fullName>
        <shortName evidence="11">Fru1PK</shortName>
        <ecNumber evidence="2 11">2.7.1.56</ecNumber>
    </recommendedName>
    <alternativeName>
        <fullName evidence="8 11">Fructose 1-phosphate kinase</fullName>
    </alternativeName>
</protein>
<evidence type="ECO:0000256" key="4">
    <source>
        <dbReference type="ARBA" id="ARBA00022679"/>
    </source>
</evidence>
<dbReference type="CDD" id="cd01164">
    <property type="entry name" value="FruK_PfkB_like"/>
    <property type="match status" value="1"/>
</dbReference>
<dbReference type="EC" id="2.7.1.56" evidence="2 11"/>
<reference evidence="13 14" key="1">
    <citation type="journal article" date="2015" name="Genome Announc.">
        <title>Expanding the biotechnology potential of lactobacilli through comparative genomics of 213 strains and associated genera.</title>
        <authorList>
            <person name="Sun Z."/>
            <person name="Harris H.M."/>
            <person name="McCann A."/>
            <person name="Guo C."/>
            <person name="Argimon S."/>
            <person name="Zhang W."/>
            <person name="Yang X."/>
            <person name="Jeffery I.B."/>
            <person name="Cooney J.C."/>
            <person name="Kagawa T.F."/>
            <person name="Liu W."/>
            <person name="Song Y."/>
            <person name="Salvetti E."/>
            <person name="Wrobel A."/>
            <person name="Rasinkangas P."/>
            <person name="Parkhill J."/>
            <person name="Rea M.C."/>
            <person name="O'Sullivan O."/>
            <person name="Ritari J."/>
            <person name="Douillard F.P."/>
            <person name="Paul Ross R."/>
            <person name="Yang R."/>
            <person name="Briner A.E."/>
            <person name="Felis G.E."/>
            <person name="de Vos W.M."/>
            <person name="Barrangou R."/>
            <person name="Klaenhammer T.R."/>
            <person name="Caufield P.W."/>
            <person name="Cui Y."/>
            <person name="Zhang H."/>
            <person name="O'Toole P.W."/>
        </authorList>
    </citation>
    <scope>NUCLEOTIDE SEQUENCE [LARGE SCALE GENOMIC DNA]</scope>
    <source>
        <strain evidence="13 14">DSM 7090</strain>
    </source>
</reference>
<evidence type="ECO:0000256" key="8">
    <source>
        <dbReference type="ARBA" id="ARBA00032802"/>
    </source>
</evidence>
<dbReference type="InterPro" id="IPR029056">
    <property type="entry name" value="Ribokinase-like"/>
</dbReference>
<dbReference type="Gene3D" id="3.40.1190.20">
    <property type="match status" value="1"/>
</dbReference>
<evidence type="ECO:0000313" key="14">
    <source>
        <dbReference type="Proteomes" id="UP000051927"/>
    </source>
</evidence>
<evidence type="ECO:0000256" key="2">
    <source>
        <dbReference type="ARBA" id="ARBA00012131"/>
    </source>
</evidence>
<dbReference type="InterPro" id="IPR022463">
    <property type="entry name" value="1-PFruKinase"/>
</dbReference>
<keyword evidence="5 11" id="KW-0547">Nucleotide-binding</keyword>
<comment type="catalytic activity">
    <reaction evidence="9 11">
        <text>beta-D-fructose 1-phosphate + ATP = beta-D-fructose 1,6-bisphosphate + ADP + H(+)</text>
        <dbReference type="Rhea" id="RHEA:14213"/>
        <dbReference type="ChEBI" id="CHEBI:15378"/>
        <dbReference type="ChEBI" id="CHEBI:30616"/>
        <dbReference type="ChEBI" id="CHEBI:32966"/>
        <dbReference type="ChEBI" id="CHEBI:138881"/>
        <dbReference type="ChEBI" id="CHEBI:456216"/>
        <dbReference type="EC" id="2.7.1.56"/>
    </reaction>
</comment>
<dbReference type="Proteomes" id="UP000051927">
    <property type="component" value="Unassembled WGS sequence"/>
</dbReference>
<proteinExistence type="inferred from homology"/>
<dbReference type="NCBIfam" id="TIGR03168">
    <property type="entry name" value="1-PFK"/>
    <property type="match status" value="1"/>
</dbReference>
<accession>A0ABR5Q3M5</accession>
<keyword evidence="14" id="KW-1185">Reference proteome</keyword>
<dbReference type="PANTHER" id="PTHR46566">
    <property type="entry name" value="1-PHOSPHOFRUCTOKINASE-RELATED"/>
    <property type="match status" value="1"/>
</dbReference>
<name>A0ABR5Q3M5_9ACTN</name>
<keyword evidence="6 11" id="KW-0418">Kinase</keyword>
<dbReference type="InterPro" id="IPR017583">
    <property type="entry name" value="Tagatose/fructose_Pkinase"/>
</dbReference>
<keyword evidence="7 11" id="KW-0067">ATP-binding</keyword>
<comment type="similarity">
    <text evidence="1 11">Belongs to the carbohydrate kinase PfkB family.</text>
</comment>